<accession>A0A4V2MVE8</accession>
<evidence type="ECO:0000313" key="4">
    <source>
        <dbReference type="Proteomes" id="UP000292702"/>
    </source>
</evidence>
<dbReference type="STRING" id="92696.A0A4V2MVE8"/>
<evidence type="ECO:0000259" key="2">
    <source>
        <dbReference type="Pfam" id="PF00248"/>
    </source>
</evidence>
<dbReference type="OrthoDB" id="37537at2759"/>
<dbReference type="EMBL" id="RWJN01000391">
    <property type="protein sequence ID" value="TCD62227.1"/>
    <property type="molecule type" value="Genomic_DNA"/>
</dbReference>
<dbReference type="InterPro" id="IPR036812">
    <property type="entry name" value="NAD(P)_OxRdtase_dom_sf"/>
</dbReference>
<dbReference type="Gene3D" id="3.20.20.100">
    <property type="entry name" value="NADP-dependent oxidoreductase domain"/>
    <property type="match status" value="1"/>
</dbReference>
<organism evidence="3 4">
    <name type="scientific">Steccherinum ochraceum</name>
    <dbReference type="NCBI Taxonomy" id="92696"/>
    <lineage>
        <taxon>Eukaryota</taxon>
        <taxon>Fungi</taxon>
        <taxon>Dikarya</taxon>
        <taxon>Basidiomycota</taxon>
        <taxon>Agaricomycotina</taxon>
        <taxon>Agaricomycetes</taxon>
        <taxon>Polyporales</taxon>
        <taxon>Steccherinaceae</taxon>
        <taxon>Steccherinum</taxon>
    </lineage>
</organism>
<dbReference type="PRINTS" id="PR00069">
    <property type="entry name" value="ALDKETRDTASE"/>
</dbReference>
<gene>
    <name evidence="3" type="ORF">EIP91_007206</name>
</gene>
<sequence>MSTTSYPTRRLGTAGPVVSSIGYGAMSVAGLYGPAEEAAALETLTRAADLGVTFWDTADVYGSEPLLGKWFASTGRRSEIFLATKWGYRDLTPGVTEHRFNSKPSYIRRQLESSLAALKTDHIDLYYQHRVDPEVPIEVVMETLRPYVEKGTIRHIGLSDCHIDVLKRAKAVPGVGEKLVAAQMEFSPFELGVETSGFAAAAEKLGVAVIAYSPLGRGMISGKFKSRADFAAKDLRLMMPRFSEENFPVNLTLVSQFEAVAKKHSATPSQIALAWILARSPNMIPIPGSKDVGRLEENAGAARIQLSVEDVKALDDAVAAADIRGDRRPQMAAHVAGNNCIPLEAWKGE</sequence>
<dbReference type="InterPro" id="IPR020471">
    <property type="entry name" value="AKR"/>
</dbReference>
<evidence type="ECO:0000256" key="1">
    <source>
        <dbReference type="ARBA" id="ARBA00023002"/>
    </source>
</evidence>
<dbReference type="GO" id="GO:0016491">
    <property type="term" value="F:oxidoreductase activity"/>
    <property type="evidence" value="ECO:0007669"/>
    <property type="project" value="UniProtKB-KW"/>
</dbReference>
<evidence type="ECO:0000313" key="3">
    <source>
        <dbReference type="EMBL" id="TCD62227.1"/>
    </source>
</evidence>
<keyword evidence="4" id="KW-1185">Reference proteome</keyword>
<keyword evidence="1" id="KW-0560">Oxidoreductase</keyword>
<dbReference type="InterPro" id="IPR050791">
    <property type="entry name" value="Aldo-Keto_reductase"/>
</dbReference>
<reference evidence="3 4" key="1">
    <citation type="submission" date="2018-11" db="EMBL/GenBank/DDBJ databases">
        <title>Genome assembly of Steccherinum ochraceum LE-BIN_3174, the white-rot fungus of the Steccherinaceae family (The Residual Polyporoid clade, Polyporales, Basidiomycota).</title>
        <authorList>
            <person name="Fedorova T.V."/>
            <person name="Glazunova O.A."/>
            <person name="Landesman E.O."/>
            <person name="Moiseenko K.V."/>
            <person name="Psurtseva N.V."/>
            <person name="Savinova O.S."/>
            <person name="Shakhova N.V."/>
            <person name="Tyazhelova T.V."/>
            <person name="Vasina D.V."/>
        </authorList>
    </citation>
    <scope>NUCLEOTIDE SEQUENCE [LARGE SCALE GENOMIC DNA]</scope>
    <source>
        <strain evidence="3 4">LE-BIN_3174</strain>
    </source>
</reference>
<dbReference type="InterPro" id="IPR023210">
    <property type="entry name" value="NADP_OxRdtase_dom"/>
</dbReference>
<dbReference type="PANTHER" id="PTHR43625">
    <property type="entry name" value="AFLATOXIN B1 ALDEHYDE REDUCTASE"/>
    <property type="match status" value="1"/>
</dbReference>
<name>A0A4V2MVE8_9APHY</name>
<dbReference type="Pfam" id="PF00248">
    <property type="entry name" value="Aldo_ket_red"/>
    <property type="match status" value="1"/>
</dbReference>
<comment type="caution">
    <text evidence="3">The sequence shown here is derived from an EMBL/GenBank/DDBJ whole genome shotgun (WGS) entry which is preliminary data.</text>
</comment>
<dbReference type="AlphaFoldDB" id="A0A4V2MVE8"/>
<protein>
    <recommendedName>
        <fullName evidence="2">NADP-dependent oxidoreductase domain-containing protein</fullName>
    </recommendedName>
</protein>
<dbReference type="Proteomes" id="UP000292702">
    <property type="component" value="Unassembled WGS sequence"/>
</dbReference>
<dbReference type="PANTHER" id="PTHR43625:SF40">
    <property type="entry name" value="ALDO-KETO REDUCTASE YAKC [NADP(+)]"/>
    <property type="match status" value="1"/>
</dbReference>
<dbReference type="SUPFAM" id="SSF51430">
    <property type="entry name" value="NAD(P)-linked oxidoreductase"/>
    <property type="match status" value="1"/>
</dbReference>
<dbReference type="GO" id="GO:0005737">
    <property type="term" value="C:cytoplasm"/>
    <property type="evidence" value="ECO:0007669"/>
    <property type="project" value="TreeGrafter"/>
</dbReference>
<proteinExistence type="predicted"/>
<feature type="domain" description="NADP-dependent oxidoreductase" evidence="2">
    <location>
        <begin position="21"/>
        <end position="317"/>
    </location>
</feature>